<accession>A0ABR3KXX1</accession>
<evidence type="ECO:0000313" key="3">
    <source>
        <dbReference type="Proteomes" id="UP001558632"/>
    </source>
</evidence>
<evidence type="ECO:0000313" key="2">
    <source>
        <dbReference type="EMBL" id="KAL1244212.1"/>
    </source>
</evidence>
<protein>
    <submittedName>
        <fullName evidence="2">Gem-associated protein</fullName>
    </submittedName>
</protein>
<reference evidence="2 3" key="1">
    <citation type="submission" date="2024-07" db="EMBL/GenBank/DDBJ databases">
        <title>Enhanced genomic and transcriptomic resources for Trichinella pseudospiralis and T. spiralis underpin the discovery of pronounced molecular differences between stages and species.</title>
        <authorList>
            <person name="Pasi K.K."/>
            <person name="La Rosa G."/>
            <person name="Gomez-Morales M.A."/>
            <person name="Tosini F."/>
            <person name="Sumanam S."/>
            <person name="Young N.D."/>
            <person name="Chang B.C."/>
            <person name="Robin G.B."/>
        </authorList>
    </citation>
    <scope>NUCLEOTIDE SEQUENCE [LARGE SCALE GENOMIC DNA]</scope>
    <source>
        <strain evidence="2">ISS534</strain>
    </source>
</reference>
<keyword evidence="3" id="KW-1185">Reference proteome</keyword>
<dbReference type="Proteomes" id="UP001558632">
    <property type="component" value="Unassembled WGS sequence"/>
</dbReference>
<evidence type="ECO:0000256" key="1">
    <source>
        <dbReference type="SAM" id="MobiDB-lite"/>
    </source>
</evidence>
<sequence length="116" mass="13398">MAHPRPNANINPQPETTPVADEQPLDLSLRAQRTTTPLLADQTKQTNHHHQNHQQQQQQQSEVTTTTNDDKEASNLLAFVQREGQRITKQCNKPGLFLRTVVSLFRQQRLEYYVSR</sequence>
<organism evidence="2 3">
    <name type="scientific">Trichinella spiralis</name>
    <name type="common">Trichina worm</name>
    <dbReference type="NCBI Taxonomy" id="6334"/>
    <lineage>
        <taxon>Eukaryota</taxon>
        <taxon>Metazoa</taxon>
        <taxon>Ecdysozoa</taxon>
        <taxon>Nematoda</taxon>
        <taxon>Enoplea</taxon>
        <taxon>Dorylaimia</taxon>
        <taxon>Trichinellida</taxon>
        <taxon>Trichinellidae</taxon>
        <taxon>Trichinella</taxon>
    </lineage>
</organism>
<feature type="compositionally biased region" description="Low complexity" evidence="1">
    <location>
        <begin position="53"/>
        <end position="67"/>
    </location>
</feature>
<proteinExistence type="predicted"/>
<gene>
    <name evidence="2" type="ORF">TSPI_00416</name>
</gene>
<dbReference type="EMBL" id="JBEUSY010000137">
    <property type="protein sequence ID" value="KAL1244212.1"/>
    <property type="molecule type" value="Genomic_DNA"/>
</dbReference>
<feature type="region of interest" description="Disordered" evidence="1">
    <location>
        <begin position="1"/>
        <end position="70"/>
    </location>
</feature>
<comment type="caution">
    <text evidence="2">The sequence shown here is derived from an EMBL/GenBank/DDBJ whole genome shotgun (WGS) entry which is preliminary data.</text>
</comment>
<name>A0ABR3KXX1_TRISP</name>